<sequence length="199" mass="19606">MSGIANAALVAVLAGPTVLLIARHTVTIAIRLRPIAVTAISAMAGLMVGVVLALPPEHAILLLPLAVLGCAAAVVDAHEGRLPDVLTWPLLVVTLLAGIVTAKGSGAVGATVLSVLAGGCVAVVMKAAVSTAFGWGDAKLVPTLAVVLVRHDAIVAGIVSMSVLVAVTAFIVGIRAADRSALVPYGPAMVVGTVGAAAL</sequence>
<dbReference type="Gene3D" id="1.20.120.1220">
    <property type="match status" value="1"/>
</dbReference>
<keyword evidence="1" id="KW-0812">Transmembrane</keyword>
<feature type="transmembrane region" description="Helical" evidence="1">
    <location>
        <begin position="108"/>
        <end position="133"/>
    </location>
</feature>
<dbReference type="Proteomes" id="UP000515728">
    <property type="component" value="Chromosome"/>
</dbReference>
<dbReference type="InterPro" id="IPR000045">
    <property type="entry name" value="Prepilin_IV_endopep_pep"/>
</dbReference>
<gene>
    <name evidence="3" type="ORF">H6H00_28060</name>
</gene>
<feature type="transmembrane region" description="Helical" evidence="1">
    <location>
        <begin position="6"/>
        <end position="22"/>
    </location>
</feature>
<keyword evidence="1" id="KW-0472">Membrane</keyword>
<feature type="transmembrane region" description="Helical" evidence="1">
    <location>
        <begin position="34"/>
        <end position="54"/>
    </location>
</feature>
<feature type="transmembrane region" description="Helical" evidence="1">
    <location>
        <begin position="85"/>
        <end position="102"/>
    </location>
</feature>
<organism evidence="3 4">
    <name type="scientific">Pseudonocardia petroleophila</name>
    <dbReference type="NCBI Taxonomy" id="37331"/>
    <lineage>
        <taxon>Bacteria</taxon>
        <taxon>Bacillati</taxon>
        <taxon>Actinomycetota</taxon>
        <taxon>Actinomycetes</taxon>
        <taxon>Pseudonocardiales</taxon>
        <taxon>Pseudonocardiaceae</taxon>
        <taxon>Pseudonocardia</taxon>
    </lineage>
</organism>
<keyword evidence="4" id="KW-1185">Reference proteome</keyword>
<feature type="domain" description="Prepilin type IV endopeptidase peptidase" evidence="2">
    <location>
        <begin position="66"/>
        <end position="167"/>
    </location>
</feature>
<dbReference type="GO" id="GO:0004190">
    <property type="term" value="F:aspartic-type endopeptidase activity"/>
    <property type="evidence" value="ECO:0007669"/>
    <property type="project" value="InterPro"/>
</dbReference>
<evidence type="ECO:0000313" key="4">
    <source>
        <dbReference type="Proteomes" id="UP000515728"/>
    </source>
</evidence>
<protein>
    <submittedName>
        <fullName evidence="3">Prepilin peptidase</fullName>
    </submittedName>
</protein>
<dbReference type="EMBL" id="CP060131">
    <property type="protein sequence ID" value="QNG51904.1"/>
    <property type="molecule type" value="Genomic_DNA"/>
</dbReference>
<feature type="transmembrane region" description="Helical" evidence="1">
    <location>
        <begin position="154"/>
        <end position="177"/>
    </location>
</feature>
<dbReference type="RefSeq" id="WP_185718656.1">
    <property type="nucleotide sequence ID" value="NZ_BAAAWI010000001.1"/>
</dbReference>
<reference evidence="3 4" key="1">
    <citation type="submission" date="2020-08" db="EMBL/GenBank/DDBJ databases">
        <authorList>
            <person name="Mo P."/>
        </authorList>
    </citation>
    <scope>NUCLEOTIDE SEQUENCE [LARGE SCALE GENOMIC DNA]</scope>
    <source>
        <strain evidence="3 4">CGMCC 4.1532</strain>
    </source>
</reference>
<evidence type="ECO:0000313" key="3">
    <source>
        <dbReference type="EMBL" id="QNG51904.1"/>
    </source>
</evidence>
<accession>A0A7G7MGJ3</accession>
<dbReference type="Pfam" id="PF01478">
    <property type="entry name" value="Peptidase_A24"/>
    <property type="match status" value="1"/>
</dbReference>
<name>A0A7G7MGJ3_9PSEU</name>
<dbReference type="GO" id="GO:0016020">
    <property type="term" value="C:membrane"/>
    <property type="evidence" value="ECO:0007669"/>
    <property type="project" value="InterPro"/>
</dbReference>
<keyword evidence="1" id="KW-1133">Transmembrane helix</keyword>
<proteinExistence type="predicted"/>
<evidence type="ECO:0000256" key="1">
    <source>
        <dbReference type="SAM" id="Phobius"/>
    </source>
</evidence>
<dbReference type="KEGG" id="ppel:H6H00_28060"/>
<dbReference type="AlphaFoldDB" id="A0A7G7MGJ3"/>
<evidence type="ECO:0000259" key="2">
    <source>
        <dbReference type="Pfam" id="PF01478"/>
    </source>
</evidence>